<dbReference type="EMBL" id="VEWN01000015">
    <property type="protein sequence ID" value="KAA1053541.1"/>
    <property type="molecule type" value="Genomic_DNA"/>
</dbReference>
<evidence type="ECO:0000313" key="2">
    <source>
        <dbReference type="Proteomes" id="UP000325333"/>
    </source>
</evidence>
<reference evidence="1 2" key="1">
    <citation type="submission" date="2019-07" db="EMBL/GenBank/DDBJ databases">
        <title>Genome sequencing of the stress-tolerant strain Azospirillum brasilense Az19.</title>
        <authorList>
            <person name="Maroniche G.A."/>
            <person name="Garcia J.E."/>
            <person name="Pagnussat L."/>
            <person name="Amenta M."/>
            <person name="Creus C.M."/>
        </authorList>
    </citation>
    <scope>NUCLEOTIDE SEQUENCE [LARGE SCALE GENOMIC DNA]</scope>
    <source>
        <strain evidence="1 2">Az19</strain>
    </source>
</reference>
<comment type="caution">
    <text evidence="1">The sequence shown here is derived from an EMBL/GenBank/DDBJ whole genome shotgun (WGS) entry which is preliminary data.</text>
</comment>
<dbReference type="Proteomes" id="UP000325333">
    <property type="component" value="Unassembled WGS sequence"/>
</dbReference>
<sequence length="121" mass="13598">MPFIAMPDTPTMNDLITVSSVEGEPRVLDTDLAAALCMSEPRKVRQNVIWPNREELEGFGPLRMETIQTGGLPATAFYLNEEQALLVAMFSRTERAKEVRAALVGVFAAWRKGLKFLRNWT</sequence>
<proteinExistence type="predicted"/>
<organism evidence="1 2">
    <name type="scientific">Azospirillum argentinense</name>
    <dbReference type="NCBI Taxonomy" id="2970906"/>
    <lineage>
        <taxon>Bacteria</taxon>
        <taxon>Pseudomonadati</taxon>
        <taxon>Pseudomonadota</taxon>
        <taxon>Alphaproteobacteria</taxon>
        <taxon>Rhodospirillales</taxon>
        <taxon>Azospirillaceae</taxon>
        <taxon>Azospirillum</taxon>
    </lineage>
</organism>
<evidence type="ECO:0000313" key="1">
    <source>
        <dbReference type="EMBL" id="KAA1053541.1"/>
    </source>
</evidence>
<gene>
    <name evidence="1" type="ORF">FH063_002852</name>
</gene>
<accession>A0A5B0KNU6</accession>
<dbReference type="AlphaFoldDB" id="A0A5B0KNU6"/>
<name>A0A5B0KNU6_9PROT</name>
<protein>
    <submittedName>
        <fullName evidence="1">Uncharacterized protein</fullName>
    </submittedName>
</protein>